<dbReference type="GO" id="GO:0006950">
    <property type="term" value="P:response to stress"/>
    <property type="evidence" value="ECO:0007669"/>
    <property type="project" value="UniProtKB-ARBA"/>
</dbReference>
<dbReference type="SUPFAM" id="SSF101386">
    <property type="entry name" value="all-alpha NTP pyrophosphatases"/>
    <property type="match status" value="2"/>
</dbReference>
<dbReference type="GO" id="GO:0046076">
    <property type="term" value="P:dTTP catabolic process"/>
    <property type="evidence" value="ECO:0007669"/>
    <property type="project" value="TreeGrafter"/>
</dbReference>
<name>E3I1T2_RHOVT</name>
<dbReference type="CDD" id="cd11528">
    <property type="entry name" value="NTP-PPase_MazG_Nterm"/>
    <property type="match status" value="1"/>
</dbReference>
<dbReference type="AlphaFoldDB" id="E3I1T2"/>
<dbReference type="GO" id="GO:0006203">
    <property type="term" value="P:dGTP catabolic process"/>
    <property type="evidence" value="ECO:0007669"/>
    <property type="project" value="TreeGrafter"/>
</dbReference>
<dbReference type="GO" id="GO:0046081">
    <property type="term" value="P:dUTP catabolic process"/>
    <property type="evidence" value="ECO:0007669"/>
    <property type="project" value="TreeGrafter"/>
</dbReference>
<evidence type="ECO:0000313" key="3">
    <source>
        <dbReference type="Proteomes" id="UP000001399"/>
    </source>
</evidence>
<dbReference type="GO" id="GO:0046061">
    <property type="term" value="P:dATP catabolic process"/>
    <property type="evidence" value="ECO:0007669"/>
    <property type="project" value="TreeGrafter"/>
</dbReference>
<dbReference type="Gene3D" id="1.10.287.1080">
    <property type="entry name" value="MazG-like"/>
    <property type="match status" value="2"/>
</dbReference>
<sequence>MTNESETRGHDATLDVPSSAEAQLLRLIAIMARLRDPERGCPWDVKQSFATIAPYTIEEAYEVADAIERGDMDDLKDELGDLLLQVVFHARMAKEAGHFAFADVANAISEKLIRRHPHVFEGTGGDAKATSGAKATWEAIKAEERKAKAERRGATDLAAGSAPRDLFDGIGAGLPALLRSTKLQERAARVGFDWPTIDPVLEKVDEELAELRAEIAAPPGPETDKRRFEEFGDLMFVVVNLGRWLDIDPEAALRSANTKFVRRMGEVVKGAAEEGRKLEEMRLDEMGVYWDRAKAKEREQGGK</sequence>
<protein>
    <submittedName>
        <fullName evidence="2">MazG family protein</fullName>
    </submittedName>
</protein>
<dbReference type="Pfam" id="PF03819">
    <property type="entry name" value="MazG"/>
    <property type="match status" value="1"/>
</dbReference>
<dbReference type="EMBL" id="CP002292">
    <property type="protein sequence ID" value="ADP70151.1"/>
    <property type="molecule type" value="Genomic_DNA"/>
</dbReference>
<dbReference type="InterPro" id="IPR048011">
    <property type="entry name" value="NTP-PPase_MazG-like_C"/>
</dbReference>
<dbReference type="KEGG" id="rva:Rvan_0875"/>
<dbReference type="FunFam" id="1.10.287.1080:FF:000001">
    <property type="entry name" value="Nucleoside triphosphate pyrophosphohydrolase"/>
    <property type="match status" value="1"/>
</dbReference>
<dbReference type="NCBIfam" id="NF007113">
    <property type="entry name" value="PRK09562.1"/>
    <property type="match status" value="1"/>
</dbReference>
<dbReference type="InterPro" id="IPR011551">
    <property type="entry name" value="NTP_PyrPHydrolase_MazG"/>
</dbReference>
<dbReference type="eggNOG" id="COG3956">
    <property type="taxonomic scope" value="Bacteria"/>
</dbReference>
<dbReference type="PANTHER" id="PTHR30522:SF0">
    <property type="entry name" value="NUCLEOSIDE TRIPHOSPHATE PYROPHOSPHOHYDROLASE"/>
    <property type="match status" value="1"/>
</dbReference>
<dbReference type="InterPro" id="IPR004518">
    <property type="entry name" value="MazG-like_dom"/>
</dbReference>
<accession>E3I1T2</accession>
<proteinExistence type="predicted"/>
<dbReference type="Proteomes" id="UP000001399">
    <property type="component" value="Chromosome"/>
</dbReference>
<dbReference type="PANTHER" id="PTHR30522">
    <property type="entry name" value="NUCLEOSIDE TRIPHOSPHATE PYROPHOSPHOHYDROLASE"/>
    <property type="match status" value="1"/>
</dbReference>
<dbReference type="GO" id="GO:0046047">
    <property type="term" value="P:TTP catabolic process"/>
    <property type="evidence" value="ECO:0007669"/>
    <property type="project" value="TreeGrafter"/>
</dbReference>
<keyword evidence="3" id="KW-1185">Reference proteome</keyword>
<organism evidence="2 3">
    <name type="scientific">Rhodomicrobium vannielii (strain ATCC 17100 / DSM 162 / LMG 4299 / NCIMB 10020 / ATH 3.1.1)</name>
    <dbReference type="NCBI Taxonomy" id="648757"/>
    <lineage>
        <taxon>Bacteria</taxon>
        <taxon>Pseudomonadati</taxon>
        <taxon>Pseudomonadota</taxon>
        <taxon>Alphaproteobacteria</taxon>
        <taxon>Hyphomicrobiales</taxon>
        <taxon>Hyphomicrobiaceae</taxon>
        <taxon>Rhodomicrobium</taxon>
    </lineage>
</organism>
<evidence type="ECO:0000313" key="2">
    <source>
        <dbReference type="EMBL" id="ADP70151.1"/>
    </source>
</evidence>
<dbReference type="NCBIfam" id="TIGR00444">
    <property type="entry name" value="mazG"/>
    <property type="match status" value="1"/>
</dbReference>
<dbReference type="InterPro" id="IPR048015">
    <property type="entry name" value="NTP-PPase_MazG-like_N"/>
</dbReference>
<dbReference type="GO" id="GO:0046052">
    <property type="term" value="P:UTP catabolic process"/>
    <property type="evidence" value="ECO:0007669"/>
    <property type="project" value="TreeGrafter"/>
</dbReference>
<dbReference type="HOGENOM" id="CLU_038356_0_1_5"/>
<dbReference type="GO" id="GO:0047429">
    <property type="term" value="F:nucleoside triphosphate diphosphatase activity"/>
    <property type="evidence" value="ECO:0007669"/>
    <property type="project" value="InterPro"/>
</dbReference>
<gene>
    <name evidence="2" type="ordered locus">Rvan_0875</name>
</gene>
<reference evidence="3" key="1">
    <citation type="journal article" date="2011" name="J. Bacteriol.">
        <title>Genome sequences of eight morphologically diverse alphaproteobacteria.</title>
        <authorList>
            <consortium name="US DOE Joint Genome Institute"/>
            <person name="Brown P.J."/>
            <person name="Kysela D.T."/>
            <person name="Buechlein A."/>
            <person name="Hemmerich C."/>
            <person name="Brun Y.V."/>
        </authorList>
    </citation>
    <scope>NUCLEOTIDE SEQUENCE [LARGE SCALE GENOMIC DNA]</scope>
    <source>
        <strain evidence="3">ATCC 17100 / ATH 3.1.1 / DSM 162 / LMG 4299</strain>
    </source>
</reference>
<dbReference type="CDD" id="cd11529">
    <property type="entry name" value="NTP-PPase_MazG_Cterm"/>
    <property type="match status" value="1"/>
</dbReference>
<dbReference type="STRING" id="648757.Rvan_0875"/>
<evidence type="ECO:0000259" key="1">
    <source>
        <dbReference type="Pfam" id="PF03819"/>
    </source>
</evidence>
<feature type="domain" description="NTP pyrophosphohydrolase MazG-like" evidence="1">
    <location>
        <begin position="47"/>
        <end position="120"/>
    </location>
</feature>